<dbReference type="EMBL" id="WHLY01000002">
    <property type="protein sequence ID" value="MPR33927.1"/>
    <property type="molecule type" value="Genomic_DNA"/>
</dbReference>
<keyword evidence="4" id="KW-1185">Reference proteome</keyword>
<comment type="caution">
    <text evidence="3">The sequence shown here is derived from an EMBL/GenBank/DDBJ whole genome shotgun (WGS) entry which is preliminary data.</text>
</comment>
<organism evidence="3 4">
    <name type="scientific">Salmonirosea aquatica</name>
    <dbReference type="NCBI Taxonomy" id="2654236"/>
    <lineage>
        <taxon>Bacteria</taxon>
        <taxon>Pseudomonadati</taxon>
        <taxon>Bacteroidota</taxon>
        <taxon>Cytophagia</taxon>
        <taxon>Cytophagales</taxon>
        <taxon>Spirosomataceae</taxon>
        <taxon>Salmonirosea</taxon>
    </lineage>
</organism>
<proteinExistence type="predicted"/>
<dbReference type="Proteomes" id="UP000479293">
    <property type="component" value="Unassembled WGS sequence"/>
</dbReference>
<gene>
    <name evidence="3" type="ORF">GBK04_11235</name>
</gene>
<dbReference type="AlphaFoldDB" id="A0A7C9FCQ0"/>
<dbReference type="Pfam" id="PF18962">
    <property type="entry name" value="Por_Secre_tail"/>
    <property type="match status" value="1"/>
</dbReference>
<dbReference type="RefSeq" id="WP_152759709.1">
    <property type="nucleotide sequence ID" value="NZ_WHLY01000002.1"/>
</dbReference>
<evidence type="ECO:0000259" key="2">
    <source>
        <dbReference type="Pfam" id="PF18962"/>
    </source>
</evidence>
<feature type="signal peptide" evidence="1">
    <location>
        <begin position="1"/>
        <end position="27"/>
    </location>
</feature>
<evidence type="ECO:0000313" key="4">
    <source>
        <dbReference type="Proteomes" id="UP000479293"/>
    </source>
</evidence>
<dbReference type="InterPro" id="IPR026444">
    <property type="entry name" value="Secre_tail"/>
</dbReference>
<evidence type="ECO:0000313" key="3">
    <source>
        <dbReference type="EMBL" id="MPR33927.1"/>
    </source>
</evidence>
<feature type="domain" description="Secretion system C-terminal sorting" evidence="2">
    <location>
        <begin position="204"/>
        <end position="280"/>
    </location>
</feature>
<reference evidence="3 4" key="1">
    <citation type="submission" date="2019-10" db="EMBL/GenBank/DDBJ databases">
        <title>Draft Genome Sequence of Cytophagaceae sp. SJW1-29.</title>
        <authorList>
            <person name="Choi A."/>
        </authorList>
    </citation>
    <scope>NUCLEOTIDE SEQUENCE [LARGE SCALE GENOMIC DNA]</scope>
    <source>
        <strain evidence="3 4">SJW1-29</strain>
    </source>
</reference>
<feature type="chain" id="PRO_5029007188" evidence="1">
    <location>
        <begin position="28"/>
        <end position="281"/>
    </location>
</feature>
<evidence type="ECO:0000256" key="1">
    <source>
        <dbReference type="SAM" id="SignalP"/>
    </source>
</evidence>
<protein>
    <submittedName>
        <fullName evidence="3">T9SS type A sorting domain-containing protein</fullName>
    </submittedName>
</protein>
<dbReference type="NCBIfam" id="TIGR04183">
    <property type="entry name" value="Por_Secre_tail"/>
    <property type="match status" value="1"/>
</dbReference>
<keyword evidence="1" id="KW-0732">Signal</keyword>
<name>A0A7C9FCQ0_9BACT</name>
<sequence>MKKTISNIIGLGLVLILGAGVAATAQSADENKTTIQVTVKEKKDGRTEVKERRYEVNPMSDSEQKKFVDKVLDSLGVDGKGQQQVSIIVNDNEGKIRVESRGAGAPTLANRNQRQRVEIRSRDQNEPLILDWRDGEHQFHFDTDELRSSVRRMQRDLEPGLNELRRNIEPGLNTMQRRFEGFGDRMNGLWTTESASSIRSLNTYPNNPDNNLLNLRFSTPDKGDVHITVTDTQGKEVGKKTIKDFSGEFVGQIELKKNTRGTLFVTVVQNEDGMVRRVVIK</sequence>
<accession>A0A7C9FCQ0</accession>